<comment type="similarity">
    <text evidence="5">Belongs to the U2 small nuclear ribonucleoprotein A family.</text>
</comment>
<feature type="signal peptide" evidence="6">
    <location>
        <begin position="1"/>
        <end position="18"/>
    </location>
</feature>
<evidence type="ECO:0000256" key="6">
    <source>
        <dbReference type="SAM" id="SignalP"/>
    </source>
</evidence>
<dbReference type="KEGG" id="cmax:111488368"/>
<evidence type="ECO:0000313" key="7">
    <source>
        <dbReference type="Proteomes" id="UP000504608"/>
    </source>
</evidence>
<protein>
    <submittedName>
        <fullName evidence="8">U2 small nuclear ribonucleoprotein A'-like</fullName>
    </submittedName>
</protein>
<dbReference type="InterPro" id="IPR044640">
    <property type="entry name" value="RU2A"/>
</dbReference>
<dbReference type="InterPro" id="IPR032675">
    <property type="entry name" value="LRR_dom_sf"/>
</dbReference>
<evidence type="ECO:0000256" key="2">
    <source>
        <dbReference type="ARBA" id="ARBA00022614"/>
    </source>
</evidence>
<dbReference type="GO" id="GO:0030620">
    <property type="term" value="F:U2 snRNA binding"/>
    <property type="evidence" value="ECO:0007669"/>
    <property type="project" value="InterPro"/>
</dbReference>
<keyword evidence="7" id="KW-1185">Reference proteome</keyword>
<keyword evidence="2" id="KW-0433">Leucine-rich repeat</keyword>
<dbReference type="GO" id="GO:0000398">
    <property type="term" value="P:mRNA splicing, via spliceosome"/>
    <property type="evidence" value="ECO:0007669"/>
    <property type="project" value="InterPro"/>
</dbReference>
<dbReference type="OrthoDB" id="1739243at2759"/>
<feature type="chain" id="PRO_5026814064" evidence="6">
    <location>
        <begin position="19"/>
        <end position="104"/>
    </location>
</feature>
<dbReference type="PANTHER" id="PTHR10552">
    <property type="entry name" value="U2 SMALL NUCLEAR RIBONUCLEOPROTEIN A"/>
    <property type="match status" value="1"/>
</dbReference>
<keyword evidence="6" id="KW-0732">Signal</keyword>
<organism evidence="7 8">
    <name type="scientific">Cucurbita maxima</name>
    <name type="common">Pumpkin</name>
    <name type="synonym">Winter squash</name>
    <dbReference type="NCBI Taxonomy" id="3661"/>
    <lineage>
        <taxon>Eukaryota</taxon>
        <taxon>Viridiplantae</taxon>
        <taxon>Streptophyta</taxon>
        <taxon>Embryophyta</taxon>
        <taxon>Tracheophyta</taxon>
        <taxon>Spermatophyta</taxon>
        <taxon>Magnoliopsida</taxon>
        <taxon>eudicotyledons</taxon>
        <taxon>Gunneridae</taxon>
        <taxon>Pentapetalae</taxon>
        <taxon>rosids</taxon>
        <taxon>fabids</taxon>
        <taxon>Cucurbitales</taxon>
        <taxon>Cucurbitaceae</taxon>
        <taxon>Cucurbiteae</taxon>
        <taxon>Cucurbita</taxon>
    </lineage>
</organism>
<dbReference type="GeneID" id="111488368"/>
<evidence type="ECO:0000256" key="4">
    <source>
        <dbReference type="ARBA" id="ARBA00023242"/>
    </source>
</evidence>
<evidence type="ECO:0000256" key="3">
    <source>
        <dbReference type="ARBA" id="ARBA00022737"/>
    </source>
</evidence>
<gene>
    <name evidence="8" type="primary">LOC111488368</name>
</gene>
<proteinExistence type="inferred from homology"/>
<reference evidence="8" key="1">
    <citation type="submission" date="2025-08" db="UniProtKB">
        <authorList>
            <consortium name="RefSeq"/>
        </authorList>
    </citation>
    <scope>IDENTIFICATION</scope>
    <source>
        <tissue evidence="8">Young leaves</tissue>
    </source>
</reference>
<dbReference type="PANTHER" id="PTHR10552:SF6">
    <property type="entry name" value="U2 SMALL NUCLEAR RIBONUCLEOPROTEIN A"/>
    <property type="match status" value="1"/>
</dbReference>
<dbReference type="Gene3D" id="3.80.10.10">
    <property type="entry name" value="Ribonuclease Inhibitor"/>
    <property type="match status" value="1"/>
</dbReference>
<dbReference type="Pfam" id="PF14580">
    <property type="entry name" value="LRR_9"/>
    <property type="match status" value="1"/>
</dbReference>
<comment type="subcellular location">
    <subcellularLocation>
        <location evidence="1">Nucleus</location>
    </subcellularLocation>
</comment>
<sequence>MWTSRVPIHAALLAVVCRRALNPLTPKPHRRPVNSSQKNMVRPRVDLIWKSPHFFNAIKERELDLRGNKIAVIENLGATEDQFDGIDLCDNEIVKLEIGKYALS</sequence>
<evidence type="ECO:0000313" key="8">
    <source>
        <dbReference type="RefSeq" id="XP_022991841.1"/>
    </source>
</evidence>
<evidence type="ECO:0000256" key="5">
    <source>
        <dbReference type="ARBA" id="ARBA00024196"/>
    </source>
</evidence>
<dbReference type="GO" id="GO:0005634">
    <property type="term" value="C:nucleus"/>
    <property type="evidence" value="ECO:0007669"/>
    <property type="project" value="UniProtKB-SubCell"/>
</dbReference>
<dbReference type="Proteomes" id="UP000504608">
    <property type="component" value="Unplaced"/>
</dbReference>
<dbReference type="AlphaFoldDB" id="A0A6J1JRX0"/>
<dbReference type="RefSeq" id="XP_022991841.1">
    <property type="nucleotide sequence ID" value="XM_023136073.1"/>
</dbReference>
<keyword evidence="4" id="KW-0539">Nucleus</keyword>
<evidence type="ECO:0000256" key="1">
    <source>
        <dbReference type="ARBA" id="ARBA00004123"/>
    </source>
</evidence>
<name>A0A6J1JRX0_CUCMA</name>
<keyword evidence="3" id="KW-0677">Repeat</keyword>
<accession>A0A6J1JRX0</accession>